<gene>
    <name evidence="3" type="ORF">CERSUDRAFT_87362</name>
</gene>
<name>M2QMY5_CERS8</name>
<dbReference type="HOGENOM" id="CLU_2775718_0_0_1"/>
<dbReference type="Proteomes" id="UP000016930">
    <property type="component" value="Unassembled WGS sequence"/>
</dbReference>
<dbReference type="EMBL" id="KB445806">
    <property type="protein sequence ID" value="EMD33525.1"/>
    <property type="molecule type" value="Genomic_DNA"/>
</dbReference>
<dbReference type="InterPro" id="IPR045338">
    <property type="entry name" value="DUF6535"/>
</dbReference>
<organism evidence="3 4">
    <name type="scientific">Ceriporiopsis subvermispora (strain B)</name>
    <name type="common">White-rot fungus</name>
    <name type="synonym">Gelatoporia subvermispora</name>
    <dbReference type="NCBI Taxonomy" id="914234"/>
    <lineage>
        <taxon>Eukaryota</taxon>
        <taxon>Fungi</taxon>
        <taxon>Dikarya</taxon>
        <taxon>Basidiomycota</taxon>
        <taxon>Agaricomycotina</taxon>
        <taxon>Agaricomycetes</taxon>
        <taxon>Polyporales</taxon>
        <taxon>Gelatoporiaceae</taxon>
        <taxon>Gelatoporia</taxon>
    </lineage>
</organism>
<keyword evidence="1" id="KW-0472">Membrane</keyword>
<keyword evidence="1" id="KW-1133">Transmembrane helix</keyword>
<evidence type="ECO:0000313" key="4">
    <source>
        <dbReference type="Proteomes" id="UP000016930"/>
    </source>
</evidence>
<keyword evidence="4" id="KW-1185">Reference proteome</keyword>
<proteinExistence type="predicted"/>
<keyword evidence="1" id="KW-0812">Transmembrane</keyword>
<dbReference type="OrthoDB" id="2753780at2759"/>
<evidence type="ECO:0000256" key="1">
    <source>
        <dbReference type="SAM" id="Phobius"/>
    </source>
</evidence>
<sequence length="69" mass="7818">MPRLAEEGLDGSPRPRAERQLWDMYLDQTDSDDKETSDGWDSDLDSMLIFAALFSAVLTAFVIESYQSL</sequence>
<dbReference type="Pfam" id="PF20153">
    <property type="entry name" value="DUF6535"/>
    <property type="match status" value="1"/>
</dbReference>
<reference evidence="3 4" key="1">
    <citation type="journal article" date="2012" name="Proc. Natl. Acad. Sci. U.S.A.">
        <title>Comparative genomics of Ceriporiopsis subvermispora and Phanerochaete chrysosporium provide insight into selective ligninolysis.</title>
        <authorList>
            <person name="Fernandez-Fueyo E."/>
            <person name="Ruiz-Duenas F.J."/>
            <person name="Ferreira P."/>
            <person name="Floudas D."/>
            <person name="Hibbett D.S."/>
            <person name="Canessa P."/>
            <person name="Larrondo L.F."/>
            <person name="James T.Y."/>
            <person name="Seelenfreund D."/>
            <person name="Lobos S."/>
            <person name="Polanco R."/>
            <person name="Tello M."/>
            <person name="Honda Y."/>
            <person name="Watanabe T."/>
            <person name="Watanabe T."/>
            <person name="Ryu J.S."/>
            <person name="Kubicek C.P."/>
            <person name="Schmoll M."/>
            <person name="Gaskell J."/>
            <person name="Hammel K.E."/>
            <person name="St John F.J."/>
            <person name="Vanden Wymelenberg A."/>
            <person name="Sabat G."/>
            <person name="Splinter BonDurant S."/>
            <person name="Syed K."/>
            <person name="Yadav J.S."/>
            <person name="Doddapaneni H."/>
            <person name="Subramanian V."/>
            <person name="Lavin J.L."/>
            <person name="Oguiza J.A."/>
            <person name="Perez G."/>
            <person name="Pisabarro A.G."/>
            <person name="Ramirez L."/>
            <person name="Santoyo F."/>
            <person name="Master E."/>
            <person name="Coutinho P.M."/>
            <person name="Henrissat B."/>
            <person name="Lombard V."/>
            <person name="Magnuson J.K."/>
            <person name="Kuees U."/>
            <person name="Hori C."/>
            <person name="Igarashi K."/>
            <person name="Samejima M."/>
            <person name="Held B.W."/>
            <person name="Barry K.W."/>
            <person name="LaButti K.M."/>
            <person name="Lapidus A."/>
            <person name="Lindquist E.A."/>
            <person name="Lucas S.M."/>
            <person name="Riley R."/>
            <person name="Salamov A.A."/>
            <person name="Hoffmeister D."/>
            <person name="Schwenk D."/>
            <person name="Hadar Y."/>
            <person name="Yarden O."/>
            <person name="de Vries R.P."/>
            <person name="Wiebenga A."/>
            <person name="Stenlid J."/>
            <person name="Eastwood D."/>
            <person name="Grigoriev I.V."/>
            <person name="Berka R.M."/>
            <person name="Blanchette R.A."/>
            <person name="Kersten P."/>
            <person name="Martinez A.T."/>
            <person name="Vicuna R."/>
            <person name="Cullen D."/>
        </authorList>
    </citation>
    <scope>NUCLEOTIDE SEQUENCE [LARGE SCALE GENOMIC DNA]</scope>
    <source>
        <strain evidence="3 4">B</strain>
    </source>
</reference>
<accession>M2QMY5</accession>
<evidence type="ECO:0000259" key="2">
    <source>
        <dbReference type="Pfam" id="PF20153"/>
    </source>
</evidence>
<dbReference type="STRING" id="914234.M2QMY5"/>
<feature type="transmembrane region" description="Helical" evidence="1">
    <location>
        <begin position="47"/>
        <end position="66"/>
    </location>
</feature>
<dbReference type="AlphaFoldDB" id="M2QMY5"/>
<feature type="domain" description="DUF6535" evidence="2">
    <location>
        <begin position="22"/>
        <end position="69"/>
    </location>
</feature>
<evidence type="ECO:0000313" key="3">
    <source>
        <dbReference type="EMBL" id="EMD33525.1"/>
    </source>
</evidence>
<protein>
    <recommendedName>
        <fullName evidence="2">DUF6535 domain-containing protein</fullName>
    </recommendedName>
</protein>